<dbReference type="Pfam" id="PF14121">
    <property type="entry name" value="Porin_10"/>
    <property type="match status" value="1"/>
</dbReference>
<name>A0A1M5AI06_9BACT</name>
<evidence type="ECO:0000313" key="3">
    <source>
        <dbReference type="Proteomes" id="UP000184368"/>
    </source>
</evidence>
<dbReference type="STRING" id="1302690.BUE76_08645"/>
<accession>A0A1M5AI06</accession>
<feature type="chain" id="PRO_5012499796" evidence="1">
    <location>
        <begin position="21"/>
        <end position="662"/>
    </location>
</feature>
<dbReference type="OrthoDB" id="1489309at2"/>
<sequence length="662" mass="76896">MRFVALFTALFLLFHTAANAQMPGVLRRIPRGGGGGMGGGGGDSLQRRDRSEDSVNLSFRFLDSNYVHRLDSSLNDFTVRQPIPAHHTYLGNVGTATRSLLFAPGNRIGFDPGFHAFDVYKWDLETLPFYNTSRPFTQLGYLLGGNQQQQIEVLHTQNIRPYWNFSLHYRLINSPGFFKSQKTNHNNYLFNSYYQAPAKRYNNYFVVLANSLQSGENGGIQGMRYLDSSLFSDRFNIPVRLGGDPEFGRDFFNSNISTGNRYVEFHALMRQQYDLGRKDSIVTDSSVIPLFYPRVRFEHTLHYNSSSYRFFDQIEADTAYYESFYKYKPPTDSMNLQDRWRILENDFSIYQFPDAKNLQQFLKLGAQFQLIQGQVKSKVNLFNIIGYAEYRNRTRNKKWELEASGRLHLGGYNIGDYRAYASLRRNVPGLGSLQIGGENINRSPSFQYDTRSQFYLDAAKEFNKENRSHFFGNLSIEKLRLQLYGDYYLVANYLYLKDFYKLQQEGALFNVLRVGASKTFRLGRYWRLYSDVHLQQKTGDAELNIPLLFTRNRLAFEGLFFKNLNLSTGVEMRYHTPYEGDDYSPVLGRFFYQEGFTINNRPDVTGFFHFRIRNFNGYVRAENLNAFELGDNPGFTANNLGAPEYPYPGMVIRFGFYWTFLN</sequence>
<evidence type="ECO:0000313" key="2">
    <source>
        <dbReference type="EMBL" id="SHF29843.1"/>
    </source>
</evidence>
<dbReference type="EMBL" id="FQUO01000006">
    <property type="protein sequence ID" value="SHF29843.1"/>
    <property type="molecule type" value="Genomic_DNA"/>
</dbReference>
<evidence type="ECO:0000256" key="1">
    <source>
        <dbReference type="SAM" id="SignalP"/>
    </source>
</evidence>
<dbReference type="InterPro" id="IPR025631">
    <property type="entry name" value="Porin_10"/>
</dbReference>
<keyword evidence="3" id="KW-1185">Reference proteome</keyword>
<organism evidence="2 3">
    <name type="scientific">Cnuella takakiae</name>
    <dbReference type="NCBI Taxonomy" id="1302690"/>
    <lineage>
        <taxon>Bacteria</taxon>
        <taxon>Pseudomonadati</taxon>
        <taxon>Bacteroidota</taxon>
        <taxon>Chitinophagia</taxon>
        <taxon>Chitinophagales</taxon>
        <taxon>Chitinophagaceae</taxon>
        <taxon>Cnuella</taxon>
    </lineage>
</organism>
<dbReference type="Proteomes" id="UP000184368">
    <property type="component" value="Unassembled WGS sequence"/>
</dbReference>
<dbReference type="AlphaFoldDB" id="A0A1M5AI06"/>
<proteinExistence type="predicted"/>
<dbReference type="RefSeq" id="WP_073042612.1">
    <property type="nucleotide sequence ID" value="NZ_FQUO01000006.1"/>
</dbReference>
<reference evidence="2 3" key="1">
    <citation type="submission" date="2016-11" db="EMBL/GenBank/DDBJ databases">
        <authorList>
            <person name="Jaros S."/>
            <person name="Januszkiewicz K."/>
            <person name="Wedrychowicz H."/>
        </authorList>
    </citation>
    <scope>NUCLEOTIDE SEQUENCE [LARGE SCALE GENOMIC DNA]</scope>
    <source>
        <strain evidence="2 3">DSM 26897</strain>
    </source>
</reference>
<gene>
    <name evidence="2" type="ORF">SAMN05444008_106272</name>
</gene>
<feature type="signal peptide" evidence="1">
    <location>
        <begin position="1"/>
        <end position="20"/>
    </location>
</feature>
<keyword evidence="1" id="KW-0732">Signal</keyword>
<protein>
    <submittedName>
        <fullName evidence="2">Putative porin</fullName>
    </submittedName>
</protein>